<dbReference type="Pfam" id="PF26639">
    <property type="entry name" value="Het-6_barrel"/>
    <property type="match status" value="1"/>
</dbReference>
<dbReference type="Proteomes" id="UP000799324">
    <property type="component" value="Unassembled WGS sequence"/>
</dbReference>
<sequence>MDTTRGSREQKSRCHVWQTCGPLCLLRTSGKSASVVYRYGQDIPQRIRSGWTACSCRGVNPMDLEYLIGLTYLRTLAKDPRDRFYALLSFATNEDWLALTPDYTLSREDVFLRATLHLMRKKSSLDILQMGENLCRCEEDPSWLPGWDQGARSLKVRELMKGGGAAAGIPFSLGTNEDLRVLTVTGLVIGKVVSMVPFSSSDGSPSPMSMSSYQWFEMLDEFATIAASDPFRRPPAAMLQLGMPYSDRRCFFATNNGHIGFGPDHVQKLDIVALIGGASTPICLTPIDGLEGQFRWVGAAFVYKAMRGELVREQTATHSGFTKFEIH</sequence>
<evidence type="ECO:0000313" key="2">
    <source>
        <dbReference type="Proteomes" id="UP000799324"/>
    </source>
</evidence>
<dbReference type="OrthoDB" id="2157530at2759"/>
<organism evidence="1 2">
    <name type="scientific">Lophiostoma macrostomum CBS 122681</name>
    <dbReference type="NCBI Taxonomy" id="1314788"/>
    <lineage>
        <taxon>Eukaryota</taxon>
        <taxon>Fungi</taxon>
        <taxon>Dikarya</taxon>
        <taxon>Ascomycota</taxon>
        <taxon>Pezizomycotina</taxon>
        <taxon>Dothideomycetes</taxon>
        <taxon>Pleosporomycetidae</taxon>
        <taxon>Pleosporales</taxon>
        <taxon>Lophiostomataceae</taxon>
        <taxon>Lophiostoma</taxon>
    </lineage>
</organism>
<evidence type="ECO:0000313" key="1">
    <source>
        <dbReference type="EMBL" id="KAF2654452.1"/>
    </source>
</evidence>
<gene>
    <name evidence="1" type="ORF">K491DRAFT_473063</name>
</gene>
<dbReference type="AlphaFoldDB" id="A0A6A6T466"/>
<proteinExistence type="predicted"/>
<accession>A0A6A6T466</accession>
<keyword evidence="2" id="KW-1185">Reference proteome</keyword>
<dbReference type="EMBL" id="MU004364">
    <property type="protein sequence ID" value="KAF2654452.1"/>
    <property type="molecule type" value="Genomic_DNA"/>
</dbReference>
<dbReference type="InterPro" id="IPR052895">
    <property type="entry name" value="HetReg/Transcr_Mod"/>
</dbReference>
<dbReference type="PANTHER" id="PTHR24148:SF64">
    <property type="entry name" value="HETEROKARYON INCOMPATIBILITY DOMAIN-CONTAINING PROTEIN"/>
    <property type="match status" value="1"/>
</dbReference>
<name>A0A6A6T466_9PLEO</name>
<reference evidence="1" key="1">
    <citation type="journal article" date="2020" name="Stud. Mycol.">
        <title>101 Dothideomycetes genomes: a test case for predicting lifestyles and emergence of pathogens.</title>
        <authorList>
            <person name="Haridas S."/>
            <person name="Albert R."/>
            <person name="Binder M."/>
            <person name="Bloem J."/>
            <person name="Labutti K."/>
            <person name="Salamov A."/>
            <person name="Andreopoulos B."/>
            <person name="Baker S."/>
            <person name="Barry K."/>
            <person name="Bills G."/>
            <person name="Bluhm B."/>
            <person name="Cannon C."/>
            <person name="Castanera R."/>
            <person name="Culley D."/>
            <person name="Daum C."/>
            <person name="Ezra D."/>
            <person name="Gonzalez J."/>
            <person name="Henrissat B."/>
            <person name="Kuo A."/>
            <person name="Liang C."/>
            <person name="Lipzen A."/>
            <person name="Lutzoni F."/>
            <person name="Magnuson J."/>
            <person name="Mondo S."/>
            <person name="Nolan M."/>
            <person name="Ohm R."/>
            <person name="Pangilinan J."/>
            <person name="Park H.-J."/>
            <person name="Ramirez L."/>
            <person name="Alfaro M."/>
            <person name="Sun H."/>
            <person name="Tritt A."/>
            <person name="Yoshinaga Y."/>
            <person name="Zwiers L.-H."/>
            <person name="Turgeon B."/>
            <person name="Goodwin S."/>
            <person name="Spatafora J."/>
            <person name="Crous P."/>
            <person name="Grigoriev I."/>
        </authorList>
    </citation>
    <scope>NUCLEOTIDE SEQUENCE</scope>
    <source>
        <strain evidence="1">CBS 122681</strain>
    </source>
</reference>
<dbReference type="PANTHER" id="PTHR24148">
    <property type="entry name" value="ANKYRIN REPEAT DOMAIN-CONTAINING PROTEIN 39 HOMOLOG-RELATED"/>
    <property type="match status" value="1"/>
</dbReference>
<evidence type="ECO:0008006" key="3">
    <source>
        <dbReference type="Google" id="ProtNLM"/>
    </source>
</evidence>
<protein>
    <recommendedName>
        <fullName evidence="3">Heterokaryon incompatibility domain-containing protein</fullName>
    </recommendedName>
</protein>